<evidence type="ECO:0000313" key="3">
    <source>
        <dbReference type="EMBL" id="UWZ79623.1"/>
    </source>
</evidence>
<proteinExistence type="predicted"/>
<name>A0ABY5ZKP1_9BACT</name>
<keyword evidence="3" id="KW-0238">DNA-binding</keyword>
<dbReference type="SUPFAM" id="SSF52540">
    <property type="entry name" value="P-loop containing nucleoside triphosphate hydrolases"/>
    <property type="match status" value="1"/>
</dbReference>
<dbReference type="InterPro" id="IPR027417">
    <property type="entry name" value="P-loop_NTPase"/>
</dbReference>
<evidence type="ECO:0000313" key="4">
    <source>
        <dbReference type="Proteomes" id="UP001060414"/>
    </source>
</evidence>
<organism evidence="3 4">
    <name type="scientific">Geoalkalibacter halelectricus</name>
    <dbReference type="NCBI Taxonomy" id="2847045"/>
    <lineage>
        <taxon>Bacteria</taxon>
        <taxon>Pseudomonadati</taxon>
        <taxon>Thermodesulfobacteriota</taxon>
        <taxon>Desulfuromonadia</taxon>
        <taxon>Desulfuromonadales</taxon>
        <taxon>Geoalkalibacteraceae</taxon>
        <taxon>Geoalkalibacter</taxon>
    </lineage>
</organism>
<dbReference type="InterPro" id="IPR002789">
    <property type="entry name" value="HerA_central"/>
</dbReference>
<dbReference type="PANTHER" id="PTHR30121:SF6">
    <property type="entry name" value="SLR6007 PROTEIN"/>
    <property type="match status" value="1"/>
</dbReference>
<sequence length="456" mass="50818">MLFRKKAPERPVTRIGTGVHLDDPTRIVEIALPDEDRRRHCFIFGTTGVGKTRLVELMIAQDIAKGYSVVYFDPKGDQQSFTRIYEEARRAGREGDMMLVTPIFPEYSAVVDPLAYYFMPDELVGHIVSGITVGKEPYYRNVAKEITTAVVLSNILLAREEGRLPSQNLDAIRQGIRRSALEQTMHALRRLTDPEAASVAGALQDILDSPQDYYAKVSSTLRTCLNDLSFGNVGAIIGKADSNRFMQRLEEGRSVILIVHTGSSITREAGATLSRVILSMLQSFIGRVYMSNRQRVSPPLAVYLDEAQNILFQGAENLFAQAGAADVMMHAFAQSINQLEAVLGREFARSILDIANTKLFMRCNDAETSEYVVRHFGVHNVLAGIFSTAQVTTREIEQDVLKTQDILGLQPREFYLMTFSGRYRGTTLDAPPPELRIVFPDAPAAQRGQGREVDHD</sequence>
<dbReference type="Gene3D" id="3.40.50.300">
    <property type="entry name" value="P-loop containing nucleotide triphosphate hydrolases"/>
    <property type="match status" value="2"/>
</dbReference>
<dbReference type="RefSeq" id="WP_260747975.1">
    <property type="nucleotide sequence ID" value="NZ_CP092109.1"/>
</dbReference>
<feature type="domain" description="TraD/TraG TraM recognition site" evidence="2">
    <location>
        <begin position="299"/>
        <end position="406"/>
    </location>
</feature>
<dbReference type="Pfam" id="PF01935">
    <property type="entry name" value="DUF87"/>
    <property type="match status" value="1"/>
</dbReference>
<keyword evidence="4" id="KW-1185">Reference proteome</keyword>
<protein>
    <submittedName>
        <fullName evidence="3">Type IV secretion system DNA-binding domain-containing protein</fullName>
    </submittedName>
</protein>
<dbReference type="PANTHER" id="PTHR30121">
    <property type="entry name" value="UNCHARACTERIZED PROTEIN YJGR-RELATED"/>
    <property type="match status" value="1"/>
</dbReference>
<feature type="domain" description="Helicase HerA central" evidence="1">
    <location>
        <begin position="35"/>
        <end position="82"/>
    </location>
</feature>
<dbReference type="InterPro" id="IPR032689">
    <property type="entry name" value="TraG-D_C"/>
</dbReference>
<dbReference type="EMBL" id="CP092109">
    <property type="protein sequence ID" value="UWZ79623.1"/>
    <property type="molecule type" value="Genomic_DNA"/>
</dbReference>
<dbReference type="CDD" id="cd01127">
    <property type="entry name" value="TrwB_TraG_TraD_VirD4"/>
    <property type="match status" value="2"/>
</dbReference>
<evidence type="ECO:0000259" key="2">
    <source>
        <dbReference type="Pfam" id="PF12696"/>
    </source>
</evidence>
<gene>
    <name evidence="3" type="ORF">L9S41_18370</name>
</gene>
<accession>A0ABY5ZKP1</accession>
<dbReference type="GO" id="GO:0003677">
    <property type="term" value="F:DNA binding"/>
    <property type="evidence" value="ECO:0007669"/>
    <property type="project" value="UniProtKB-KW"/>
</dbReference>
<reference evidence="3" key="1">
    <citation type="journal article" date="2022" name="Environ. Microbiol.">
        <title>Geoalkalibacter halelectricus SAP #1 sp. nov. possessing extracellular electron transfer and mineral#reducing capabilities from a haloalkaline environment.</title>
        <authorList>
            <person name="Yadav S."/>
            <person name="Singh R."/>
            <person name="Sundharam S.S."/>
            <person name="Chaudhary S."/>
            <person name="Krishnamurthi S."/>
            <person name="Patil S.A."/>
        </authorList>
    </citation>
    <scope>NUCLEOTIDE SEQUENCE</scope>
    <source>
        <strain evidence="3">SAP-1</strain>
    </source>
</reference>
<dbReference type="Proteomes" id="UP001060414">
    <property type="component" value="Chromosome"/>
</dbReference>
<dbReference type="Pfam" id="PF12696">
    <property type="entry name" value="TraG-D_C"/>
    <property type="match status" value="1"/>
</dbReference>
<evidence type="ECO:0000259" key="1">
    <source>
        <dbReference type="Pfam" id="PF01935"/>
    </source>
</evidence>
<dbReference type="InterPro" id="IPR051162">
    <property type="entry name" value="T4SS_component"/>
</dbReference>